<dbReference type="Proteomes" id="UP000813385">
    <property type="component" value="Unassembled WGS sequence"/>
</dbReference>
<sequence>MSTEDVQGTPIHPSYEEVAQSNGIRFVPNKSRAFQRLVIRLEGPLSTAVSVMNEEEDPDGPWEPYYQETADGSPAWHPISQESICDPPISSIKTTISCLEQWEQAWLLLFNDDDLLVPPGDGVDTIWGPPREGCEPDDDETGLSLLYHEGEHRPPNYDKPLEVTAPKDKPYLTIHDFLSVIRPYLVDRRPDILGSLIISTECAPPLPEDTKLIVNGHIKWLGVEPEEAWMISKRATKRMRDGESAAI</sequence>
<dbReference type="EMBL" id="JAGPXD010000004">
    <property type="protein sequence ID" value="KAH7358246.1"/>
    <property type="molecule type" value="Genomic_DNA"/>
</dbReference>
<reference evidence="1" key="1">
    <citation type="journal article" date="2021" name="Nat. Commun.">
        <title>Genetic determinants of endophytism in the Arabidopsis root mycobiome.</title>
        <authorList>
            <person name="Mesny F."/>
            <person name="Miyauchi S."/>
            <person name="Thiergart T."/>
            <person name="Pickel B."/>
            <person name="Atanasova L."/>
            <person name="Karlsson M."/>
            <person name="Huettel B."/>
            <person name="Barry K.W."/>
            <person name="Haridas S."/>
            <person name="Chen C."/>
            <person name="Bauer D."/>
            <person name="Andreopoulos W."/>
            <person name="Pangilinan J."/>
            <person name="LaButti K."/>
            <person name="Riley R."/>
            <person name="Lipzen A."/>
            <person name="Clum A."/>
            <person name="Drula E."/>
            <person name="Henrissat B."/>
            <person name="Kohler A."/>
            <person name="Grigoriev I.V."/>
            <person name="Martin F.M."/>
            <person name="Hacquard S."/>
        </authorList>
    </citation>
    <scope>NUCLEOTIDE SEQUENCE</scope>
    <source>
        <strain evidence="1">MPI-CAGE-AT-0016</strain>
    </source>
</reference>
<accession>A0A8K0TDN9</accession>
<proteinExistence type="predicted"/>
<evidence type="ECO:0000313" key="2">
    <source>
        <dbReference type="Proteomes" id="UP000813385"/>
    </source>
</evidence>
<name>A0A8K0TDN9_9PEZI</name>
<dbReference type="OrthoDB" id="3944545at2759"/>
<evidence type="ECO:0000313" key="1">
    <source>
        <dbReference type="EMBL" id="KAH7358246.1"/>
    </source>
</evidence>
<comment type="caution">
    <text evidence="1">The sequence shown here is derived from an EMBL/GenBank/DDBJ whole genome shotgun (WGS) entry which is preliminary data.</text>
</comment>
<protein>
    <submittedName>
        <fullName evidence="1">Uncharacterized protein</fullName>
    </submittedName>
</protein>
<organism evidence="1 2">
    <name type="scientific">Plectosphaerella cucumerina</name>
    <dbReference type="NCBI Taxonomy" id="40658"/>
    <lineage>
        <taxon>Eukaryota</taxon>
        <taxon>Fungi</taxon>
        <taxon>Dikarya</taxon>
        <taxon>Ascomycota</taxon>
        <taxon>Pezizomycotina</taxon>
        <taxon>Sordariomycetes</taxon>
        <taxon>Hypocreomycetidae</taxon>
        <taxon>Glomerellales</taxon>
        <taxon>Plectosphaerellaceae</taxon>
        <taxon>Plectosphaerella</taxon>
    </lineage>
</organism>
<gene>
    <name evidence="1" type="ORF">B0T11DRAFT_101551</name>
</gene>
<keyword evidence="2" id="KW-1185">Reference proteome</keyword>
<dbReference type="AlphaFoldDB" id="A0A8K0TDN9"/>